<keyword evidence="12 25" id="KW-0808">Transferase</keyword>
<dbReference type="PRINTS" id="PR00996">
    <property type="entry name" value="CHERMTFRASE"/>
</dbReference>
<accession>A0A370KIU9</accession>
<dbReference type="GO" id="GO:0008983">
    <property type="term" value="F:protein-glutamate O-methyltransferase activity"/>
    <property type="evidence" value="ECO:0007669"/>
    <property type="project" value="UniProtKB-EC"/>
</dbReference>
<dbReference type="InterPro" id="IPR036804">
    <property type="entry name" value="CheR_N_sf"/>
</dbReference>
<dbReference type="InterPro" id="IPR029063">
    <property type="entry name" value="SAM-dependent_MTases_sf"/>
</dbReference>
<evidence type="ECO:0000256" key="5">
    <source>
        <dbReference type="ARBA" id="ARBA00021740"/>
    </source>
</evidence>
<dbReference type="InterPro" id="IPR001610">
    <property type="entry name" value="PAC"/>
</dbReference>
<dbReference type="Pfam" id="PF01339">
    <property type="entry name" value="CheB_methylest"/>
    <property type="match status" value="1"/>
</dbReference>
<feature type="active site" evidence="19">
    <location>
        <position position="24"/>
    </location>
</feature>
<dbReference type="Gene3D" id="3.40.50.180">
    <property type="entry name" value="Methylesterase CheB, C-terminal domain"/>
    <property type="match status" value="1"/>
</dbReference>
<dbReference type="InterPro" id="IPR000673">
    <property type="entry name" value="Sig_transdc_resp-reg_Me-estase"/>
</dbReference>
<keyword evidence="6" id="KW-0600">Photoreceptor protein</keyword>
<dbReference type="PROSITE" id="PS50112">
    <property type="entry name" value="PAS"/>
    <property type="match status" value="2"/>
</dbReference>
<evidence type="ECO:0000256" key="17">
    <source>
        <dbReference type="ARBA" id="ARBA00022991"/>
    </source>
</evidence>
<dbReference type="Pfam" id="PF13596">
    <property type="entry name" value="PAS_10"/>
    <property type="match status" value="1"/>
</dbReference>
<dbReference type="Gene3D" id="3.30.565.10">
    <property type="entry name" value="Histidine kinase-like ATPase, C-terminal domain"/>
    <property type="match status" value="1"/>
</dbReference>
<dbReference type="SUPFAM" id="SSF52738">
    <property type="entry name" value="Methylesterase CheB, C-terminal domain"/>
    <property type="match status" value="1"/>
</dbReference>
<dbReference type="GO" id="GO:0032259">
    <property type="term" value="P:methylation"/>
    <property type="evidence" value="ECO:0007669"/>
    <property type="project" value="UniProtKB-KW"/>
</dbReference>
<dbReference type="GO" id="GO:0005524">
    <property type="term" value="F:ATP binding"/>
    <property type="evidence" value="ECO:0007669"/>
    <property type="project" value="UniProtKB-KW"/>
</dbReference>
<evidence type="ECO:0000259" key="23">
    <source>
        <dbReference type="PROSITE" id="PS50122"/>
    </source>
</evidence>
<organism evidence="25 26">
    <name type="scientific">Rhizobium grahamii</name>
    <dbReference type="NCBI Taxonomy" id="1120045"/>
    <lineage>
        <taxon>Bacteria</taxon>
        <taxon>Pseudomonadati</taxon>
        <taxon>Pseudomonadota</taxon>
        <taxon>Alphaproteobacteria</taxon>
        <taxon>Hyphomicrobiales</taxon>
        <taxon>Rhizobiaceae</taxon>
        <taxon>Rhizobium/Agrobacterium group</taxon>
        <taxon>Rhizobium</taxon>
    </lineage>
</organism>
<dbReference type="Pfam" id="PF07536">
    <property type="entry name" value="HWE_HK"/>
    <property type="match status" value="1"/>
</dbReference>
<feature type="domain" description="PAC" evidence="22">
    <location>
        <begin position="923"/>
        <end position="976"/>
    </location>
</feature>
<dbReference type="CDD" id="cd00130">
    <property type="entry name" value="PAS"/>
    <property type="match status" value="3"/>
</dbReference>
<dbReference type="Pfam" id="PF03705">
    <property type="entry name" value="CheR_N"/>
    <property type="match status" value="1"/>
</dbReference>
<keyword evidence="17" id="KW-0157">Chromophore</keyword>
<keyword evidence="16" id="KW-0067">ATP-binding</keyword>
<evidence type="ECO:0000259" key="21">
    <source>
        <dbReference type="PROSITE" id="PS50112"/>
    </source>
</evidence>
<evidence type="ECO:0000256" key="11">
    <source>
        <dbReference type="ARBA" id="ARBA00022643"/>
    </source>
</evidence>
<evidence type="ECO:0000256" key="13">
    <source>
        <dbReference type="ARBA" id="ARBA00022691"/>
    </source>
</evidence>
<evidence type="ECO:0000256" key="14">
    <source>
        <dbReference type="ARBA" id="ARBA00022741"/>
    </source>
</evidence>
<dbReference type="CDD" id="cd16434">
    <property type="entry name" value="CheB-CheR_fusion"/>
    <property type="match status" value="1"/>
</dbReference>
<dbReference type="InterPro" id="IPR000780">
    <property type="entry name" value="CheR_MeTrfase"/>
</dbReference>
<feature type="domain" description="PAS" evidence="21">
    <location>
        <begin position="977"/>
        <end position="1047"/>
    </location>
</feature>
<dbReference type="InterPro" id="IPR000700">
    <property type="entry name" value="PAS-assoc_C"/>
</dbReference>
<keyword evidence="7" id="KW-0597">Phosphoprotein</keyword>
<evidence type="ECO:0000256" key="2">
    <source>
        <dbReference type="ARBA" id="ARBA00001541"/>
    </source>
</evidence>
<evidence type="ECO:0000256" key="18">
    <source>
        <dbReference type="ARBA" id="ARBA00023170"/>
    </source>
</evidence>
<protein>
    <recommendedName>
        <fullName evidence="5">Blue-light-activated histidine kinase</fullName>
        <ecNumber evidence="4">2.1.1.80</ecNumber>
        <ecNumber evidence="3">2.7.13.3</ecNumber>
    </recommendedName>
</protein>
<feature type="coiled-coil region" evidence="20">
    <location>
        <begin position="666"/>
        <end position="732"/>
    </location>
</feature>
<evidence type="ECO:0000313" key="26">
    <source>
        <dbReference type="Proteomes" id="UP000254939"/>
    </source>
</evidence>
<dbReference type="SUPFAM" id="SSF55785">
    <property type="entry name" value="PYP-like sensor domain (PAS domain)"/>
    <property type="match status" value="3"/>
</dbReference>
<name>A0A370KIU9_9HYPH</name>
<keyword evidence="19" id="KW-0145">Chemotaxis</keyword>
<keyword evidence="20" id="KW-0175">Coiled coil</keyword>
<dbReference type="Proteomes" id="UP000254939">
    <property type="component" value="Unassembled WGS sequence"/>
</dbReference>
<dbReference type="InterPro" id="IPR013655">
    <property type="entry name" value="PAS_fold_3"/>
</dbReference>
<evidence type="ECO:0000313" key="25">
    <source>
        <dbReference type="EMBL" id="RDJ05820.1"/>
    </source>
</evidence>
<keyword evidence="8 25" id="KW-0489">Methyltransferase</keyword>
<evidence type="ECO:0000256" key="6">
    <source>
        <dbReference type="ARBA" id="ARBA00022543"/>
    </source>
</evidence>
<comment type="caution">
    <text evidence="25">The sequence shown here is derived from an EMBL/GenBank/DDBJ whole genome shotgun (WGS) entry which is preliminary data.</text>
</comment>
<dbReference type="GO" id="GO:0000156">
    <property type="term" value="F:phosphorelay response regulator activity"/>
    <property type="evidence" value="ECO:0007669"/>
    <property type="project" value="InterPro"/>
</dbReference>
<dbReference type="SUPFAM" id="SSF53335">
    <property type="entry name" value="S-adenosyl-L-methionine-dependent methyltransferases"/>
    <property type="match status" value="1"/>
</dbReference>
<dbReference type="InterPro" id="IPR022641">
    <property type="entry name" value="CheR_N"/>
</dbReference>
<dbReference type="RefSeq" id="WP_114715003.1">
    <property type="nucleotide sequence ID" value="NZ_KZ857266.1"/>
</dbReference>
<dbReference type="NCBIfam" id="TIGR00229">
    <property type="entry name" value="sensory_box"/>
    <property type="match status" value="2"/>
</dbReference>
<dbReference type="PROSITE" id="PS50122">
    <property type="entry name" value="CHEB"/>
    <property type="match status" value="1"/>
</dbReference>
<evidence type="ECO:0000256" key="4">
    <source>
        <dbReference type="ARBA" id="ARBA00012534"/>
    </source>
</evidence>
<dbReference type="EMBL" id="NAAC01000031">
    <property type="protein sequence ID" value="RDJ05820.1"/>
    <property type="molecule type" value="Genomic_DNA"/>
</dbReference>
<keyword evidence="19" id="KW-0378">Hydrolase</keyword>
<dbReference type="SUPFAM" id="SSF47757">
    <property type="entry name" value="Chemotaxis receptor methyltransferase CheR, N-terminal domain"/>
    <property type="match status" value="1"/>
</dbReference>
<dbReference type="GO" id="GO:0006935">
    <property type="term" value="P:chemotaxis"/>
    <property type="evidence" value="ECO:0007669"/>
    <property type="project" value="UniProtKB-UniRule"/>
</dbReference>
<feature type="domain" description="PAS" evidence="21">
    <location>
        <begin position="846"/>
        <end position="921"/>
    </location>
</feature>
<keyword evidence="11" id="KW-0288">FMN</keyword>
<dbReference type="GO" id="GO:0008984">
    <property type="term" value="F:protein-glutamate methylesterase activity"/>
    <property type="evidence" value="ECO:0007669"/>
    <property type="project" value="InterPro"/>
</dbReference>
<dbReference type="GO" id="GO:0005737">
    <property type="term" value="C:cytoplasm"/>
    <property type="evidence" value="ECO:0007669"/>
    <property type="project" value="InterPro"/>
</dbReference>
<evidence type="ECO:0000256" key="12">
    <source>
        <dbReference type="ARBA" id="ARBA00022679"/>
    </source>
</evidence>
<dbReference type="InterPro" id="IPR050903">
    <property type="entry name" value="Bact_Chemotaxis_MeTrfase"/>
</dbReference>
<dbReference type="GO" id="GO:0009881">
    <property type="term" value="F:photoreceptor activity"/>
    <property type="evidence" value="ECO:0007669"/>
    <property type="project" value="UniProtKB-KW"/>
</dbReference>
<evidence type="ECO:0000259" key="22">
    <source>
        <dbReference type="PROSITE" id="PS50113"/>
    </source>
</evidence>
<dbReference type="Gene3D" id="1.10.155.10">
    <property type="entry name" value="Chemotaxis receptor methyltransferase CheR, N-terminal domain"/>
    <property type="match status" value="1"/>
</dbReference>
<dbReference type="EC" id="2.1.1.80" evidence="4"/>
<dbReference type="InterPro" id="IPR035909">
    <property type="entry name" value="CheB_C"/>
</dbReference>
<keyword evidence="15" id="KW-0418">Kinase</keyword>
<feature type="active site" evidence="19">
    <location>
        <position position="142"/>
    </location>
</feature>
<evidence type="ECO:0000256" key="10">
    <source>
        <dbReference type="ARBA" id="ARBA00022630"/>
    </source>
</evidence>
<dbReference type="SMART" id="SM00138">
    <property type="entry name" value="MeTrc"/>
    <property type="match status" value="1"/>
</dbReference>
<keyword evidence="10" id="KW-0285">Flavoprotein</keyword>
<dbReference type="PANTHER" id="PTHR24422">
    <property type="entry name" value="CHEMOTAXIS PROTEIN METHYLTRANSFERASE"/>
    <property type="match status" value="1"/>
</dbReference>
<dbReference type="SUPFAM" id="SSF55874">
    <property type="entry name" value="ATPase domain of HSP90 chaperone/DNA topoisomerase II/histidine kinase"/>
    <property type="match status" value="1"/>
</dbReference>
<dbReference type="Pfam" id="PF08447">
    <property type="entry name" value="PAS_3"/>
    <property type="match status" value="2"/>
</dbReference>
<feature type="domain" description="CheR-type methyltransferase" evidence="24">
    <location>
        <begin position="203"/>
        <end position="457"/>
    </location>
</feature>
<dbReference type="OrthoDB" id="9816309at2"/>
<evidence type="ECO:0000256" key="8">
    <source>
        <dbReference type="ARBA" id="ARBA00022603"/>
    </source>
</evidence>
<evidence type="ECO:0000256" key="9">
    <source>
        <dbReference type="ARBA" id="ARBA00022606"/>
    </source>
</evidence>
<dbReference type="PANTHER" id="PTHR24422:SF27">
    <property type="entry name" value="PROTEIN-GLUTAMATE O-METHYLTRANSFERASE"/>
    <property type="match status" value="1"/>
</dbReference>
<dbReference type="Gene3D" id="3.30.450.20">
    <property type="entry name" value="PAS domain"/>
    <property type="match status" value="3"/>
</dbReference>
<evidence type="ECO:0000256" key="20">
    <source>
        <dbReference type="SAM" id="Coils"/>
    </source>
</evidence>
<dbReference type="InterPro" id="IPR000014">
    <property type="entry name" value="PAS"/>
</dbReference>
<evidence type="ECO:0000259" key="24">
    <source>
        <dbReference type="PROSITE" id="PS50123"/>
    </source>
</evidence>
<evidence type="ECO:0000256" key="19">
    <source>
        <dbReference type="PROSITE-ProRule" id="PRU00050"/>
    </source>
</evidence>
<evidence type="ECO:0000256" key="15">
    <source>
        <dbReference type="ARBA" id="ARBA00022777"/>
    </source>
</evidence>
<reference evidence="25 26" key="1">
    <citation type="submission" date="2017-03" db="EMBL/GenBank/DDBJ databases">
        <title>Genome analysis of Rhizobial strains effectives or ineffectives for nitrogen fixation isolated from bean seeds.</title>
        <authorList>
            <person name="Peralta H."/>
            <person name="Aguilar-Vera A."/>
            <person name="Mora Y."/>
            <person name="Vargas-Lagunas C."/>
            <person name="Girard L."/>
            <person name="Mora J."/>
        </authorList>
    </citation>
    <scope>NUCLEOTIDE SEQUENCE [LARGE SCALE GENOMIC DNA]</scope>
    <source>
        <strain evidence="25 26">CCGM3</strain>
    </source>
</reference>
<evidence type="ECO:0000256" key="7">
    <source>
        <dbReference type="ARBA" id="ARBA00022553"/>
    </source>
</evidence>
<dbReference type="PROSITE" id="PS50113">
    <property type="entry name" value="PAC"/>
    <property type="match status" value="3"/>
</dbReference>
<proteinExistence type="predicted"/>
<keyword evidence="9" id="KW-0716">Sensory transduction</keyword>
<dbReference type="Pfam" id="PF01739">
    <property type="entry name" value="CheR"/>
    <property type="match status" value="1"/>
</dbReference>
<keyword evidence="18" id="KW-0675">Receptor</keyword>
<keyword evidence="14" id="KW-0547">Nucleotide-binding</keyword>
<feature type="domain" description="PAC" evidence="22">
    <location>
        <begin position="1049"/>
        <end position="1102"/>
    </location>
</feature>
<keyword evidence="13" id="KW-0949">S-adenosyl-L-methionine</keyword>
<dbReference type="GO" id="GO:0004673">
    <property type="term" value="F:protein histidine kinase activity"/>
    <property type="evidence" value="ECO:0007669"/>
    <property type="project" value="UniProtKB-EC"/>
</dbReference>
<dbReference type="SMART" id="SM00086">
    <property type="entry name" value="PAC"/>
    <property type="match status" value="3"/>
</dbReference>
<dbReference type="InterPro" id="IPR035965">
    <property type="entry name" value="PAS-like_dom_sf"/>
</dbReference>
<dbReference type="PROSITE" id="PS50123">
    <property type="entry name" value="CHER"/>
    <property type="match status" value="1"/>
</dbReference>
<evidence type="ECO:0000256" key="16">
    <source>
        <dbReference type="ARBA" id="ARBA00022840"/>
    </source>
</evidence>
<evidence type="ECO:0000256" key="3">
    <source>
        <dbReference type="ARBA" id="ARBA00012438"/>
    </source>
</evidence>
<dbReference type="InterPro" id="IPR036890">
    <property type="entry name" value="HATPase_C_sf"/>
</dbReference>
<comment type="catalytic activity">
    <reaction evidence="1">
        <text>ATP + protein L-histidine = ADP + protein N-phospho-L-histidine.</text>
        <dbReference type="EC" id="2.7.13.3"/>
    </reaction>
</comment>
<sequence length="1306" mass="144862">MADDSDYSIKTAQQFIPVCAIGASAGGVQALQTLFRLLPTDLGLAYVVIVHLAPDEPSSLSEILSVCTRMPVHQIEDTPTLKANCVFVIPPDRELAIDGDSVAARPFSEPRGQRAPIDMFFRSVAAARGDGVAIVLSGAGSDGALGVMAVKEAGGVIMVQEPAEASFNSMPQNAIASGAADFVAPIARLVERLSEVARSKEAVRSLDMAGAANDLRRIVALLRARTGHDFSAYKRATVMRRVVRRMQVCRTDTLADYADYLLTTPEEAQNLFSDLLISVTMFFRDEQAFEALARQAITPLFDAFDIETEETIRIWVVGCATGEEAYSVAILLHEAMARKRVKVPIQIFATDLDEGSLATAREGRYPRAIEADVSEERLARYFIDEGTHFRVRKEIRESILFAKHSVLKEPPFMRLDLITCRNLLIYLERALQAQVCSIFHYGLRPGRYLFLGSAETVDVATDLFAPVDRQARIYSARPHAGVLLPILPQFAAPEYFRSHERPAPSAAERSALPAALHVAALEHNAPASALVDDGQNILHLSPTAGRFILHSAGPVSKALTAVVRPELRLDLGIALSRALEKGEPSVTLPTIVAFDVGRRRVSMQVTPITSEAPKAAQALVFFLDGGVVQDSDDLEPVADARPDEVRRVYAELKAAQEALMVSRNGHDAVVQELRAANEELQSMNEEYRSTAEELETSKEELQSINEELHTVNAELKSKLESISAAHSDLQNLSAATEIGTLFLDQDLRIKMFTAPVAELFNVTRHDIGRAITDFTHQLDYHDIGNDARKVLKDLIPIEREVTSRRGQQYSMRLRPYRTVEDRIDGTVVTFVDISDRARAEHALRVSEDRLRQFGEASQDILWIRDAETFQWTYLTPAFEAIYGLNREAALGGDNMSGWLELILPEDRDRAAENLSRVRHGEWVTFEYRIRRPADGGIRWLRNTDFPIKDETGKVTYIGGIGHDITDIKATEEALAGAELRQRALLEGIPQLVWRAVDDGNWTWSSPQWTKYTGQPAEKSQGAGWLEQVHPDDREMVQAQWSKAVEAGVVEAEYRIRRADTDSYRWFHTRATPVRDTSGTIIEWLGTSTDVDDLRNMQSRQAILVSELQHRTRNLIGVIRSVADRTDSASDNLEDFRHRFRGRLEALARVQGLLSRLNDHDRVSFDEIIDSELSAMDGNAARVTLKGPRGIRLRSSTVQTLAMALHELATNAIKYGALGQPAGTLSITWSLEEEGPDGRPWLHIDWRERGVKMPAARLKPNGTGQGRELIDQALPYQLGARTSFVMGKDGIHCSISLPVSATKAPVE</sequence>
<dbReference type="InterPro" id="IPR011102">
    <property type="entry name" value="Sig_transdc_His_kinase_HWE"/>
</dbReference>
<feature type="active site" evidence="19">
    <location>
        <position position="51"/>
    </location>
</feature>
<dbReference type="EC" id="2.7.13.3" evidence="3"/>
<feature type="domain" description="PAC" evidence="22">
    <location>
        <begin position="795"/>
        <end position="845"/>
    </location>
</feature>
<comment type="catalytic activity">
    <reaction evidence="2">
        <text>L-glutamyl-[protein] + S-adenosyl-L-methionine = [protein]-L-glutamate 5-O-methyl ester + S-adenosyl-L-homocysteine</text>
        <dbReference type="Rhea" id="RHEA:24452"/>
        <dbReference type="Rhea" id="RHEA-COMP:10208"/>
        <dbReference type="Rhea" id="RHEA-COMP:10311"/>
        <dbReference type="ChEBI" id="CHEBI:29973"/>
        <dbReference type="ChEBI" id="CHEBI:57856"/>
        <dbReference type="ChEBI" id="CHEBI:59789"/>
        <dbReference type="ChEBI" id="CHEBI:82795"/>
        <dbReference type="EC" id="2.1.1.80"/>
    </reaction>
</comment>
<evidence type="ECO:0000256" key="1">
    <source>
        <dbReference type="ARBA" id="ARBA00000085"/>
    </source>
</evidence>
<dbReference type="SMART" id="SM00091">
    <property type="entry name" value="PAS"/>
    <property type="match status" value="4"/>
</dbReference>
<gene>
    <name evidence="25" type="ORF">B5K06_25715</name>
</gene>
<feature type="domain" description="CheB-type methylesterase" evidence="23">
    <location>
        <begin position="20"/>
        <end position="200"/>
    </location>
</feature>
<dbReference type="Gene3D" id="3.40.50.150">
    <property type="entry name" value="Vaccinia Virus protein VP39"/>
    <property type="match status" value="1"/>
</dbReference>
<dbReference type="SMART" id="SM00911">
    <property type="entry name" value="HWE_HK"/>
    <property type="match status" value="1"/>
</dbReference>
<dbReference type="InterPro" id="IPR022642">
    <property type="entry name" value="CheR_C"/>
</dbReference>
<dbReference type="FunFam" id="3.30.450.20:FF:000099">
    <property type="entry name" value="Sensory box sensor histidine kinase"/>
    <property type="match status" value="1"/>
</dbReference>